<dbReference type="Gene3D" id="1.10.3730.20">
    <property type="match status" value="1"/>
</dbReference>
<feature type="domain" description="EamA" evidence="2">
    <location>
        <begin position="153"/>
        <end position="286"/>
    </location>
</feature>
<evidence type="ECO:0000313" key="3">
    <source>
        <dbReference type="EMBL" id="EMD82249.1"/>
    </source>
</evidence>
<feature type="transmembrane region" description="Helical" evidence="1">
    <location>
        <begin position="246"/>
        <end position="264"/>
    </location>
</feature>
<reference evidence="3 4" key="1">
    <citation type="journal article" date="2013" name="Genome Announc.">
        <title>Draft Genome Sequence of Strain JLT2015T, Belonging to the Family Sphingomonadaceae of the Alphaproteobacteria.</title>
        <authorList>
            <person name="Tang K."/>
            <person name="Liu K."/>
            <person name="Li S."/>
            <person name="Jiao N."/>
        </authorList>
    </citation>
    <scope>NUCLEOTIDE SEQUENCE [LARGE SCALE GENOMIC DNA]</scope>
    <source>
        <strain evidence="3 4">JLT2015</strain>
    </source>
</reference>
<keyword evidence="1" id="KW-0472">Membrane</keyword>
<dbReference type="RefSeq" id="WP_008602975.1">
    <property type="nucleotide sequence ID" value="NZ_AMRV01000008.1"/>
</dbReference>
<evidence type="ECO:0000259" key="2">
    <source>
        <dbReference type="Pfam" id="PF00892"/>
    </source>
</evidence>
<evidence type="ECO:0000313" key="4">
    <source>
        <dbReference type="Proteomes" id="UP000011717"/>
    </source>
</evidence>
<protein>
    <submittedName>
        <fullName evidence="3">Integral membrane protein</fullName>
    </submittedName>
</protein>
<comment type="caution">
    <text evidence="3">The sequence shown here is derived from an EMBL/GenBank/DDBJ whole genome shotgun (WGS) entry which is preliminary data.</text>
</comment>
<dbReference type="GO" id="GO:0016020">
    <property type="term" value="C:membrane"/>
    <property type="evidence" value="ECO:0007669"/>
    <property type="project" value="InterPro"/>
</dbReference>
<feature type="transmembrane region" description="Helical" evidence="1">
    <location>
        <begin position="41"/>
        <end position="59"/>
    </location>
</feature>
<feature type="transmembrane region" description="Helical" evidence="1">
    <location>
        <begin position="93"/>
        <end position="114"/>
    </location>
</feature>
<accession>M2T6U1</accession>
<feature type="transmembrane region" description="Helical" evidence="1">
    <location>
        <begin position="273"/>
        <end position="289"/>
    </location>
</feature>
<feature type="transmembrane region" description="Helical" evidence="1">
    <location>
        <begin position="216"/>
        <end position="240"/>
    </location>
</feature>
<gene>
    <name evidence="3" type="ORF">C725_2287</name>
</gene>
<feature type="transmembrane region" description="Helical" evidence="1">
    <location>
        <begin position="12"/>
        <end position="29"/>
    </location>
</feature>
<sequence>MSLVLNPATTALLLGLFSAVTLAAANVSVKAGSDILASRALLQASAALLIMPAAFLVPVPDAATWSALAWAVPVHFLYQLALIGALKHGDLSLVFPVMRGSAPLLTGFAAWGVLGERLTPAGLFGLMLASAAVIAFAWPPRGQRLAAHPDRRALVFAALTAIGIAGYNVTDARGVRIAPEPATFIVWLFMFDCLGTGTVALICRRGQVRALIAAKWRYGLVGAVLSILSYGAALIAFTLVEAAKVSAVRETSVVFAALMGAYLLKETVGLRRLAAALVLAAGLAILQFAG</sequence>
<evidence type="ECO:0000256" key="1">
    <source>
        <dbReference type="SAM" id="Phobius"/>
    </source>
</evidence>
<dbReference type="EMBL" id="AMRV01000008">
    <property type="protein sequence ID" value="EMD82249.1"/>
    <property type="molecule type" value="Genomic_DNA"/>
</dbReference>
<dbReference type="SUPFAM" id="SSF103481">
    <property type="entry name" value="Multidrug resistance efflux transporter EmrE"/>
    <property type="match status" value="2"/>
</dbReference>
<dbReference type="OrthoDB" id="9783707at2"/>
<organism evidence="3 4">
    <name type="scientific">Pacificimonas flava</name>
    <dbReference type="NCBI Taxonomy" id="1234595"/>
    <lineage>
        <taxon>Bacteria</taxon>
        <taxon>Pseudomonadati</taxon>
        <taxon>Pseudomonadota</taxon>
        <taxon>Alphaproteobacteria</taxon>
        <taxon>Sphingomonadales</taxon>
        <taxon>Sphingosinicellaceae</taxon>
        <taxon>Pacificimonas</taxon>
    </lineage>
</organism>
<keyword evidence="1" id="KW-1133">Transmembrane helix</keyword>
<keyword evidence="1" id="KW-0812">Transmembrane</keyword>
<proteinExistence type="predicted"/>
<keyword evidence="4" id="KW-1185">Reference proteome</keyword>
<dbReference type="AlphaFoldDB" id="M2T6U1"/>
<feature type="transmembrane region" description="Helical" evidence="1">
    <location>
        <begin position="120"/>
        <end position="140"/>
    </location>
</feature>
<feature type="transmembrane region" description="Helical" evidence="1">
    <location>
        <begin position="152"/>
        <end position="170"/>
    </location>
</feature>
<dbReference type="InterPro" id="IPR000620">
    <property type="entry name" value="EamA_dom"/>
</dbReference>
<dbReference type="InterPro" id="IPR037185">
    <property type="entry name" value="EmrE-like"/>
</dbReference>
<name>M2T6U1_9SPHN</name>
<dbReference type="Pfam" id="PF00892">
    <property type="entry name" value="EamA"/>
    <property type="match status" value="1"/>
</dbReference>
<feature type="transmembrane region" description="Helical" evidence="1">
    <location>
        <begin position="182"/>
        <end position="204"/>
    </location>
</feature>
<dbReference type="Proteomes" id="UP000011717">
    <property type="component" value="Unassembled WGS sequence"/>
</dbReference>
<feature type="transmembrane region" description="Helical" evidence="1">
    <location>
        <begin position="65"/>
        <end position="86"/>
    </location>
</feature>
<dbReference type="PATRIC" id="fig|1234595.3.peg.2289"/>